<evidence type="ECO:0000313" key="2">
    <source>
        <dbReference type="EMBL" id="RZI45311.1"/>
    </source>
</evidence>
<protein>
    <submittedName>
        <fullName evidence="2">Uncharacterized protein</fullName>
    </submittedName>
</protein>
<dbReference type="RefSeq" id="WP_130154522.1">
    <property type="nucleotide sequence ID" value="NZ_SCFB01000017.1"/>
</dbReference>
<dbReference type="AlphaFoldDB" id="A0A4Q7DEZ4"/>
<proteinExistence type="predicted"/>
<feature type="chain" id="PRO_5021024492" evidence="1">
    <location>
        <begin position="23"/>
        <end position="400"/>
    </location>
</feature>
<accession>A0A4Q7DEZ4</accession>
<dbReference type="SUPFAM" id="SSF55486">
    <property type="entry name" value="Metalloproteases ('zincins'), catalytic domain"/>
    <property type="match status" value="1"/>
</dbReference>
<evidence type="ECO:0000256" key="1">
    <source>
        <dbReference type="SAM" id="SignalP"/>
    </source>
</evidence>
<keyword evidence="1" id="KW-0732">Signal</keyword>
<gene>
    <name evidence="2" type="ORF">EQU50_07570</name>
</gene>
<name>A0A4Q7DEZ4_9PROT</name>
<feature type="signal peptide" evidence="1">
    <location>
        <begin position="1"/>
        <end position="22"/>
    </location>
</feature>
<comment type="caution">
    <text evidence="2">The sequence shown here is derived from an EMBL/GenBank/DDBJ whole genome shotgun (WGS) entry which is preliminary data.</text>
</comment>
<dbReference type="Proteomes" id="UP000293550">
    <property type="component" value="Unassembled WGS sequence"/>
</dbReference>
<dbReference type="OrthoDB" id="178184at2"/>
<organism evidence="2 3">
    <name type="scientific">Candidatus Finniella inopinata</name>
    <dbReference type="NCBI Taxonomy" id="1696036"/>
    <lineage>
        <taxon>Bacteria</taxon>
        <taxon>Pseudomonadati</taxon>
        <taxon>Pseudomonadota</taxon>
        <taxon>Alphaproteobacteria</taxon>
        <taxon>Holosporales</taxon>
        <taxon>Candidatus Paracaedibacteraceae</taxon>
        <taxon>Candidatus Finniella</taxon>
    </lineage>
</organism>
<evidence type="ECO:0000313" key="3">
    <source>
        <dbReference type="Proteomes" id="UP000293550"/>
    </source>
</evidence>
<sequence length="400" mass="45012">MQPKKIFFVLFCFLNLVSIAQAAREFTENMYIPKPQILGTSTESVVVPVRQVIYDHGPRSKLFSVVCDQAQYNIDKNHFDARPDAAWGLQISQRFFRLSEDQSHLQSCKLKAFATCQFVGTMWEDYCNAMLRSYDDNRISPIFGLSLAKARTEALKSPVRIFCSSSCYDDQCSFNAYYTRDYQGQGKGIFLPRYETSCGSYYSADSFFTIAHEAGHSILDRFCPEYQNRIQENGQIISEFLVSKKISGKGIEQKLTNLNASTLQAPPILEYLSSRALHEAFGDITGILGSLKATNNPDRVIDQLNPTTCLVKAECSTCLRGPETSVTDPLNYHGRSLLLTRKFCEVLQTEKERLGDGALAIEKAAVQFLNLTLAASFRKETNPFDTILNGLEQDSWPFLG</sequence>
<reference evidence="2 3" key="1">
    <citation type="submission" date="2018-10" db="EMBL/GenBank/DDBJ databases">
        <title>An updated phylogeny of the Alphaproteobacteria reveals that the parasitic Rickettsiales and Holosporales have independent origins.</title>
        <authorList>
            <person name="Munoz-Gomez S.A."/>
            <person name="Hess S."/>
            <person name="Burger G."/>
            <person name="Lang B.F."/>
            <person name="Susko E."/>
            <person name="Slamovits C.H."/>
            <person name="Roger A.J."/>
        </authorList>
    </citation>
    <scope>NUCLEOTIDE SEQUENCE [LARGE SCALE GENOMIC DNA]</scope>
    <source>
        <strain evidence="2">HOLO01</strain>
    </source>
</reference>
<dbReference type="EMBL" id="SCFB01000017">
    <property type="protein sequence ID" value="RZI45311.1"/>
    <property type="molecule type" value="Genomic_DNA"/>
</dbReference>
<keyword evidence="3" id="KW-1185">Reference proteome</keyword>